<comment type="caution">
    <text evidence="1">The sequence shown here is derived from an EMBL/GenBank/DDBJ whole genome shotgun (WGS) entry which is preliminary data.</text>
</comment>
<gene>
    <name evidence="1" type="ORF">MAE02_51710</name>
</gene>
<reference evidence="1 2" key="1">
    <citation type="submission" date="2019-07" db="EMBL/GenBank/DDBJ databases">
        <title>Whole genome shotgun sequence of Microvirga aerophila NBRC 106136.</title>
        <authorList>
            <person name="Hosoyama A."/>
            <person name="Uohara A."/>
            <person name="Ohji S."/>
            <person name="Ichikawa N."/>
        </authorList>
    </citation>
    <scope>NUCLEOTIDE SEQUENCE [LARGE SCALE GENOMIC DNA]</scope>
    <source>
        <strain evidence="1 2">NBRC 106136</strain>
    </source>
</reference>
<dbReference type="AlphaFoldDB" id="A0A512BZT6"/>
<sequence>MALEGVPDALDVDVTNGALNHLLDLLEDRVSTWPGPHEAATPDALAADVTPRSKTLPVPEPEADEEIDDLHIEDEVIRELARSLQPRQR</sequence>
<evidence type="ECO:0000313" key="2">
    <source>
        <dbReference type="Proteomes" id="UP000321085"/>
    </source>
</evidence>
<organism evidence="1 2">
    <name type="scientific">Microvirga aerophila</name>
    <dbReference type="NCBI Taxonomy" id="670291"/>
    <lineage>
        <taxon>Bacteria</taxon>
        <taxon>Pseudomonadati</taxon>
        <taxon>Pseudomonadota</taxon>
        <taxon>Alphaproteobacteria</taxon>
        <taxon>Hyphomicrobiales</taxon>
        <taxon>Methylobacteriaceae</taxon>
        <taxon>Microvirga</taxon>
    </lineage>
</organism>
<proteinExistence type="predicted"/>
<dbReference type="Proteomes" id="UP000321085">
    <property type="component" value="Unassembled WGS sequence"/>
</dbReference>
<dbReference type="EMBL" id="BJYU01000107">
    <property type="protein sequence ID" value="GEO17475.1"/>
    <property type="molecule type" value="Genomic_DNA"/>
</dbReference>
<name>A0A512BZT6_9HYPH</name>
<keyword evidence="2" id="KW-1185">Reference proteome</keyword>
<protein>
    <submittedName>
        <fullName evidence="1">Uncharacterized protein</fullName>
    </submittedName>
</protein>
<evidence type="ECO:0000313" key="1">
    <source>
        <dbReference type="EMBL" id="GEO17475.1"/>
    </source>
</evidence>
<accession>A0A512BZT6</accession>